<keyword evidence="2 6" id="KW-0812">Transmembrane</keyword>
<evidence type="ECO:0000256" key="3">
    <source>
        <dbReference type="ARBA" id="ARBA00022824"/>
    </source>
</evidence>
<dbReference type="GeneID" id="28994788"/>
<organism evidence="9 10">
    <name type="scientific">Phycomyces blakesleeanus (strain ATCC 8743b / DSM 1359 / FGSC 10004 / NBRC 33097 / NRRL 1555)</name>
    <dbReference type="NCBI Taxonomy" id="763407"/>
    <lineage>
        <taxon>Eukaryota</taxon>
        <taxon>Fungi</taxon>
        <taxon>Fungi incertae sedis</taxon>
        <taxon>Mucoromycota</taxon>
        <taxon>Mucoromycotina</taxon>
        <taxon>Mucoromycetes</taxon>
        <taxon>Mucorales</taxon>
        <taxon>Phycomycetaceae</taxon>
        <taxon>Phycomyces</taxon>
    </lineage>
</organism>
<feature type="transmembrane region" description="Helical" evidence="6">
    <location>
        <begin position="153"/>
        <end position="175"/>
    </location>
</feature>
<evidence type="ECO:0000256" key="4">
    <source>
        <dbReference type="ARBA" id="ARBA00022989"/>
    </source>
</evidence>
<dbReference type="InParanoid" id="A0A162U4Z7"/>
<comment type="subcellular location">
    <subcellularLocation>
        <location evidence="1 6">Endoplasmic reticulum membrane</location>
        <topology evidence="1 6">Multi-pass membrane protein</topology>
    </subcellularLocation>
</comment>
<evidence type="ECO:0000256" key="1">
    <source>
        <dbReference type="ARBA" id="ARBA00004477"/>
    </source>
</evidence>
<feature type="transmembrane region" description="Helical" evidence="6">
    <location>
        <begin position="264"/>
        <end position="281"/>
    </location>
</feature>
<keyword evidence="3 6" id="KW-0256">Endoplasmic reticulum</keyword>
<dbReference type="GO" id="GO:0005789">
    <property type="term" value="C:endoplasmic reticulum membrane"/>
    <property type="evidence" value="ECO:0007669"/>
    <property type="project" value="UniProtKB-SubCell"/>
</dbReference>
<dbReference type="Proteomes" id="UP000077315">
    <property type="component" value="Unassembled WGS sequence"/>
</dbReference>
<proteinExistence type="predicted"/>
<feature type="compositionally biased region" description="Basic and acidic residues" evidence="7">
    <location>
        <begin position="65"/>
        <end position="75"/>
    </location>
</feature>
<evidence type="ECO:0000256" key="5">
    <source>
        <dbReference type="ARBA" id="ARBA00023136"/>
    </source>
</evidence>
<dbReference type="EMBL" id="KV440981">
    <property type="protein sequence ID" value="OAD73462.1"/>
    <property type="molecule type" value="Genomic_DNA"/>
</dbReference>
<dbReference type="PROSITE" id="PS50845">
    <property type="entry name" value="RETICULON"/>
    <property type="match status" value="1"/>
</dbReference>
<dbReference type="VEuPathDB" id="FungiDB:PHYBLDRAFT_158943"/>
<sequence length="338" mass="36480">MSEFAQESLTPTTAPAPAPIIASESQPTPIDQGTPAAAAVVPELKSAQEVPVAAPRQEVPQSVKSVEEPITKKEVPVTATPAPSSAPTSTPSKGSNAANSFFAPVYQSPDIKFDDDPTAYIKSRTASLIFWEKPKKSAVVLGSTLTALILTQYYSVLQLLAAFFTIVTGLNWVYVNTHKQGQKFINGRAPADVTNPHNARLAVKTTLVSRDRVVRSAELAVDVIETLSRQVTKLVLIEDNSRSLVALAVSYSVWTLAKYVATKYIVGVFVVSAFLFPRLYLQHKDIIDSQVTQHSQHAYTLAQQYGGVASQTAKQYYGQALRMVNMSGAGNAQAKKAE</sequence>
<evidence type="ECO:0000256" key="7">
    <source>
        <dbReference type="SAM" id="MobiDB-lite"/>
    </source>
</evidence>
<gene>
    <name evidence="9" type="ORF">PHYBLDRAFT_158943</name>
</gene>
<keyword evidence="10" id="KW-1185">Reference proteome</keyword>
<protein>
    <recommendedName>
        <fullName evidence="6">Reticulon-like protein</fullName>
    </recommendedName>
</protein>
<keyword evidence="4 6" id="KW-1133">Transmembrane helix</keyword>
<dbReference type="RefSeq" id="XP_018291502.1">
    <property type="nucleotide sequence ID" value="XM_018433882.1"/>
</dbReference>
<dbReference type="InterPro" id="IPR003388">
    <property type="entry name" value="Reticulon"/>
</dbReference>
<feature type="region of interest" description="Disordered" evidence="7">
    <location>
        <begin position="1"/>
        <end position="95"/>
    </location>
</feature>
<evidence type="ECO:0000313" key="10">
    <source>
        <dbReference type="Proteomes" id="UP000077315"/>
    </source>
</evidence>
<accession>A0A162U4Z7</accession>
<feature type="compositionally biased region" description="Low complexity" evidence="7">
    <location>
        <begin position="78"/>
        <end position="92"/>
    </location>
</feature>
<evidence type="ECO:0000256" key="2">
    <source>
        <dbReference type="ARBA" id="ARBA00022692"/>
    </source>
</evidence>
<feature type="domain" description="Reticulon" evidence="8">
    <location>
        <begin position="125"/>
        <end position="338"/>
    </location>
</feature>
<dbReference type="Pfam" id="PF02453">
    <property type="entry name" value="Reticulon"/>
    <property type="match status" value="1"/>
</dbReference>
<evidence type="ECO:0000259" key="8">
    <source>
        <dbReference type="PROSITE" id="PS50845"/>
    </source>
</evidence>
<dbReference type="OrthoDB" id="567788at2759"/>
<reference evidence="10" key="1">
    <citation type="submission" date="2015-06" db="EMBL/GenBank/DDBJ databases">
        <title>Expansion of signal transduction pathways in fungi by whole-genome duplication.</title>
        <authorList>
            <consortium name="DOE Joint Genome Institute"/>
            <person name="Corrochano L.M."/>
            <person name="Kuo A."/>
            <person name="Marcet-Houben M."/>
            <person name="Polaino S."/>
            <person name="Salamov A."/>
            <person name="Villalobos J.M."/>
            <person name="Alvarez M.I."/>
            <person name="Avalos J."/>
            <person name="Benito E.P."/>
            <person name="Benoit I."/>
            <person name="Burger G."/>
            <person name="Camino L.P."/>
            <person name="Canovas D."/>
            <person name="Cerda-Olmedo E."/>
            <person name="Cheng J.-F."/>
            <person name="Dominguez A."/>
            <person name="Elias M."/>
            <person name="Eslava A.P."/>
            <person name="Glaser F."/>
            <person name="Grimwood J."/>
            <person name="Gutierrez G."/>
            <person name="Heitman J."/>
            <person name="Henrissat B."/>
            <person name="Iturriaga E.A."/>
            <person name="Lang B.F."/>
            <person name="Lavin J.L."/>
            <person name="Lee S."/>
            <person name="Li W."/>
            <person name="Lindquist E."/>
            <person name="Lopez-Garcia S."/>
            <person name="Luque E.M."/>
            <person name="Marcos A.T."/>
            <person name="Martin J."/>
            <person name="McCluskey K."/>
            <person name="Medina H.R."/>
            <person name="Miralles-Duran A."/>
            <person name="Miyazaki A."/>
            <person name="Munoz-Torres E."/>
            <person name="Oguiza J.A."/>
            <person name="Ohm R."/>
            <person name="Olmedo M."/>
            <person name="Orejas M."/>
            <person name="Ortiz-Castellanos L."/>
            <person name="Pisabarro A.G."/>
            <person name="Rodriguez-Romero J."/>
            <person name="Ruiz-Herrera J."/>
            <person name="Ruiz-Vazquez R."/>
            <person name="Sanz C."/>
            <person name="Schackwitz W."/>
            <person name="Schmutz J."/>
            <person name="Shahriari M."/>
            <person name="Shelest E."/>
            <person name="Silva-Franco F."/>
            <person name="Soanes D."/>
            <person name="Syed K."/>
            <person name="Tagua V.G."/>
            <person name="Talbot N.J."/>
            <person name="Thon M."/>
            <person name="De vries R.P."/>
            <person name="Wiebenga A."/>
            <person name="Yadav J.S."/>
            <person name="Braun E.L."/>
            <person name="Baker S."/>
            <person name="Garre V."/>
            <person name="Horwitz B."/>
            <person name="Torres-Martinez S."/>
            <person name="Idnurm A."/>
            <person name="Herrera-Estrella A."/>
            <person name="Gabaldon T."/>
            <person name="Grigoriev I.V."/>
        </authorList>
    </citation>
    <scope>NUCLEOTIDE SEQUENCE [LARGE SCALE GENOMIC DNA]</scope>
    <source>
        <strain evidence="10">NRRL 1555(-)</strain>
    </source>
</reference>
<name>A0A162U4Z7_PHYB8</name>
<dbReference type="AlphaFoldDB" id="A0A162U4Z7"/>
<evidence type="ECO:0000256" key="6">
    <source>
        <dbReference type="RuleBase" id="RU363132"/>
    </source>
</evidence>
<dbReference type="STRING" id="763407.A0A162U4Z7"/>
<keyword evidence="5 6" id="KW-0472">Membrane</keyword>
<feature type="compositionally biased region" description="Low complexity" evidence="7">
    <location>
        <begin position="10"/>
        <end position="22"/>
    </location>
</feature>
<evidence type="ECO:0000313" key="9">
    <source>
        <dbReference type="EMBL" id="OAD73462.1"/>
    </source>
</evidence>